<evidence type="ECO:0000313" key="2">
    <source>
        <dbReference type="Proteomes" id="UP001163603"/>
    </source>
</evidence>
<comment type="caution">
    <text evidence="1">The sequence shown here is derived from an EMBL/GenBank/DDBJ whole genome shotgun (WGS) entry which is preliminary data.</text>
</comment>
<organism evidence="1 2">
    <name type="scientific">Pistacia integerrima</name>
    <dbReference type="NCBI Taxonomy" id="434235"/>
    <lineage>
        <taxon>Eukaryota</taxon>
        <taxon>Viridiplantae</taxon>
        <taxon>Streptophyta</taxon>
        <taxon>Embryophyta</taxon>
        <taxon>Tracheophyta</taxon>
        <taxon>Spermatophyta</taxon>
        <taxon>Magnoliopsida</taxon>
        <taxon>eudicotyledons</taxon>
        <taxon>Gunneridae</taxon>
        <taxon>Pentapetalae</taxon>
        <taxon>rosids</taxon>
        <taxon>malvids</taxon>
        <taxon>Sapindales</taxon>
        <taxon>Anacardiaceae</taxon>
        <taxon>Pistacia</taxon>
    </lineage>
</organism>
<keyword evidence="2" id="KW-1185">Reference proteome</keyword>
<name>A0ACC0ZK76_9ROSI</name>
<proteinExistence type="predicted"/>
<evidence type="ECO:0000313" key="1">
    <source>
        <dbReference type="EMBL" id="KAJ0053409.1"/>
    </source>
</evidence>
<dbReference type="EMBL" id="CM047736">
    <property type="protein sequence ID" value="KAJ0053409.1"/>
    <property type="molecule type" value="Genomic_DNA"/>
</dbReference>
<gene>
    <name evidence="1" type="ORF">Pint_03394</name>
</gene>
<reference evidence="2" key="1">
    <citation type="journal article" date="2023" name="G3 (Bethesda)">
        <title>Genome assembly and association tests identify interacting loci associated with vigor, precocity, and sex in interspecific pistachio rootstocks.</title>
        <authorList>
            <person name="Palmer W."/>
            <person name="Jacygrad E."/>
            <person name="Sagayaradj S."/>
            <person name="Cavanaugh K."/>
            <person name="Han R."/>
            <person name="Bertier L."/>
            <person name="Beede B."/>
            <person name="Kafkas S."/>
            <person name="Golino D."/>
            <person name="Preece J."/>
            <person name="Michelmore R."/>
        </authorList>
    </citation>
    <scope>NUCLEOTIDE SEQUENCE [LARGE SCALE GENOMIC DNA]</scope>
</reference>
<protein>
    <submittedName>
        <fullName evidence="1">Uncharacterized protein</fullName>
    </submittedName>
</protein>
<accession>A0ACC0ZK76</accession>
<sequence>MELDLLWLILAILLGTYGVLFGFLSRINEWYYVSFRLSHEKRQALPPGDMGWPVLGKMLSFLRAFKSSNPDNFIYNLVDRYGRTGIYKSYLFGSPSVIVCTPETCRRVLMDTEQFALGYPASTKHLTGKKSFHSISVAEHKRLRKLTTSSITGNEALAMYIEYIQNIVITSLDKWARNDKPIEFLTEMRKIAFKVITHIFLGSDSDSILGSVEKYYTDILYGLKSSAINIPGFAFHRALKVEEDNIYELNLMFLSDQARNKLLKILQTVLDERRAMRESKDKQKAKRGMIDLMMEVEDENGKKLEDADIKDLLLMFLLAGHESSAHAAMWAILYLHQHPEMLQKAKEEQEEIMKRRPSTQKGLNLIEIKQMEYLAKVIDETLRRTNLSFANFRQAKVDVTIKGYTIPKGWKVLVWNRGVHMDPENYPHPNQYDPSRWENHVAKPGAFIPFGAGPRICPGADLAKLEISIFLHYFLLNYKLEQLNPGCRIVYLPIPKPSDNCLAKVIKLRS</sequence>
<dbReference type="Proteomes" id="UP001163603">
    <property type="component" value="Chromosome 1"/>
</dbReference>